<evidence type="ECO:0000256" key="1">
    <source>
        <dbReference type="SAM" id="MobiDB-lite"/>
    </source>
</evidence>
<keyword evidence="3" id="KW-1185">Reference proteome</keyword>
<dbReference type="KEGG" id="fal:FRAAL1480"/>
<reference evidence="2 3" key="1">
    <citation type="journal article" date="2007" name="Genome Res.">
        <title>Genome characteristics of facultatively symbiotic Frankia sp. strains reflect host range and host plant biogeography.</title>
        <authorList>
            <person name="Normand P."/>
            <person name="Lapierre P."/>
            <person name="Tisa L.S."/>
            <person name="Gogarten J.P."/>
            <person name="Alloisio N."/>
            <person name="Bagnarol E."/>
            <person name="Bassi C.A."/>
            <person name="Berry A.M."/>
            <person name="Bickhart D.M."/>
            <person name="Choisne N."/>
            <person name="Couloux A."/>
            <person name="Cournoyer B."/>
            <person name="Cruveiller S."/>
            <person name="Daubin V."/>
            <person name="Demange N."/>
            <person name="Francino M.P."/>
            <person name="Goltsman E."/>
            <person name="Huang Y."/>
            <person name="Kopp O.R."/>
            <person name="Labarre L."/>
            <person name="Lapidus A."/>
            <person name="Lavire C."/>
            <person name="Marechal J."/>
            <person name="Martinez M."/>
            <person name="Mastronunzio J.E."/>
            <person name="Mullin B.C."/>
            <person name="Niemann J."/>
            <person name="Pujic P."/>
            <person name="Rawnsley T."/>
            <person name="Rouy Z."/>
            <person name="Schenowitz C."/>
            <person name="Sellstedt A."/>
            <person name="Tavares F."/>
            <person name="Tomkins J.P."/>
            <person name="Vallenet D."/>
            <person name="Valverde C."/>
            <person name="Wall L.G."/>
            <person name="Wang Y."/>
            <person name="Medigue C."/>
            <person name="Benson D.R."/>
        </authorList>
    </citation>
    <scope>NUCLEOTIDE SEQUENCE [LARGE SCALE GENOMIC DNA]</scope>
    <source>
        <strain evidence="3">DSM 45986 / CECT 9034 / ACN14a</strain>
    </source>
</reference>
<dbReference type="Proteomes" id="UP000000657">
    <property type="component" value="Chromosome"/>
</dbReference>
<gene>
    <name evidence="2" type="ordered locus">FRAAL1480</name>
</gene>
<dbReference type="AlphaFoldDB" id="Q0RQN7"/>
<evidence type="ECO:0000313" key="3">
    <source>
        <dbReference type="Proteomes" id="UP000000657"/>
    </source>
</evidence>
<feature type="region of interest" description="Disordered" evidence="1">
    <location>
        <begin position="1"/>
        <end position="25"/>
    </location>
</feature>
<accession>Q0RQN7</accession>
<organism evidence="2 3">
    <name type="scientific">Frankia alni (strain DSM 45986 / CECT 9034 / ACN14a)</name>
    <dbReference type="NCBI Taxonomy" id="326424"/>
    <lineage>
        <taxon>Bacteria</taxon>
        <taxon>Bacillati</taxon>
        <taxon>Actinomycetota</taxon>
        <taxon>Actinomycetes</taxon>
        <taxon>Frankiales</taxon>
        <taxon>Frankiaceae</taxon>
        <taxon>Frankia</taxon>
    </lineage>
</organism>
<protein>
    <submittedName>
        <fullName evidence="2">Uncharacterized protein</fullName>
    </submittedName>
</protein>
<dbReference type="STRING" id="326424.FRAAL1480"/>
<dbReference type="HOGENOM" id="CLU_2342651_0_0_11"/>
<proteinExistence type="predicted"/>
<evidence type="ECO:0000313" key="2">
    <source>
        <dbReference type="EMBL" id="CAJ60136.1"/>
    </source>
</evidence>
<sequence>MRGGTGSAGSTPSCGRPRPWGQRRLHRSPLALRGHRWASVGDGGPGDRRVSCGSAQVGIYRAGSRAGATDCADANGSSMDTITAWDDPACHRAAVSV</sequence>
<name>Q0RQN7_FRAAA</name>
<dbReference type="EMBL" id="CT573213">
    <property type="protein sequence ID" value="CAJ60136.1"/>
    <property type="molecule type" value="Genomic_DNA"/>
</dbReference>